<evidence type="ECO:0000256" key="3">
    <source>
        <dbReference type="ARBA" id="ARBA00022553"/>
    </source>
</evidence>
<evidence type="ECO:0000256" key="7">
    <source>
        <dbReference type="ARBA" id="ARBA00022801"/>
    </source>
</evidence>
<comment type="caution">
    <text evidence="13">The sequence shown here is derived from an EMBL/GenBank/DDBJ whole genome shotgun (WGS) entry which is preliminary data.</text>
</comment>
<dbReference type="CDD" id="cd00082">
    <property type="entry name" value="HisKA"/>
    <property type="match status" value="1"/>
</dbReference>
<dbReference type="Pfam" id="PF00326">
    <property type="entry name" value="Peptidase_S9"/>
    <property type="match status" value="1"/>
</dbReference>
<protein>
    <recommendedName>
        <fullName evidence="2">histidine kinase</fullName>
        <ecNumber evidence="2">2.7.13.3</ecNumber>
    </recommendedName>
</protein>
<keyword evidence="7" id="KW-0378">Hydrolase</keyword>
<dbReference type="InterPro" id="IPR003594">
    <property type="entry name" value="HATPase_dom"/>
</dbReference>
<dbReference type="InterPro" id="IPR023302">
    <property type="entry name" value="Pept_S9A_N"/>
</dbReference>
<dbReference type="InterPro" id="IPR005467">
    <property type="entry name" value="His_kinase_dom"/>
</dbReference>
<dbReference type="InterPro" id="IPR036097">
    <property type="entry name" value="HisK_dim/P_sf"/>
</dbReference>
<dbReference type="InterPro" id="IPR029058">
    <property type="entry name" value="AB_hydrolase_fold"/>
</dbReference>
<evidence type="ECO:0000256" key="8">
    <source>
        <dbReference type="ARBA" id="ARBA00022825"/>
    </source>
</evidence>
<reference evidence="13" key="1">
    <citation type="submission" date="2023-06" db="EMBL/GenBank/DDBJ databases">
        <authorList>
            <person name="Jiang Y."/>
            <person name="Liu Q."/>
        </authorList>
    </citation>
    <scope>NUCLEOTIDE SEQUENCE</scope>
    <source>
        <strain evidence="13">CGMCC 1.12090</strain>
    </source>
</reference>
<dbReference type="InterPro" id="IPR003018">
    <property type="entry name" value="GAF"/>
</dbReference>
<dbReference type="Gene3D" id="2.130.10.120">
    <property type="entry name" value="Prolyl oligopeptidase, N-terminal domain"/>
    <property type="match status" value="1"/>
</dbReference>
<dbReference type="InterPro" id="IPR002470">
    <property type="entry name" value="Peptidase_S9A"/>
</dbReference>
<dbReference type="InterPro" id="IPR001375">
    <property type="entry name" value="Peptidase_S9_cat"/>
</dbReference>
<dbReference type="SMART" id="SM00388">
    <property type="entry name" value="HisKA"/>
    <property type="match status" value="1"/>
</dbReference>
<evidence type="ECO:0000256" key="5">
    <source>
        <dbReference type="ARBA" id="ARBA00022679"/>
    </source>
</evidence>
<sequence>MPESMTPADPRLWLEEVEGADALGWVREQNARTLGTLAATPAFARTQASIQAVLDSDARIAEVAKIGELYYNFWKDADHPLGLWRRTTMAEYRGADPAWETVLDLDALAAAEGVQWVWHGASVLRPAYRKALLSLSRGGADADVTREFDLVAKAFVTPTEGGFFRPESKGGLAWIDDDTVYAFTTLGESASTASGYPRVARRWARGTPLEAAPAVYEGLADDMYISAWRSHTPGFERDFVSRSLAFYSAELFLLAEGDRLLKVDVPLSAQPSIQREWLLVELRDPWEVGGRSHPAGALLATRLERFMRGERDFEVLFEPGPTRSLAAATWTRSHLVVNVLDDVKNRLHVLTPPASGSGPWTRSEFIGAPPIGSVHAWAVDRDASDQIWLSATDYLTPSTLSLATVGQPPELLKAMPAFFDATGLVVEQRFANSDDGTRVPYFMVRRADLMFDGTAPTLLYGYGGFEISLTPGYSGALGRAWLDLGGVYVVANIRGGGEYGPRWHQAALRQNRHRAYEDFSSVAKDLVARGVTSPRHLGAQGGSNGGLLAGMMLTRYPALFGAVVIEVPLLDMRRYTHLLAGASWMAEYGDPDDPAQWEFIRSFSPYHLFDPGRDYPPVLFTTSTRDDRVHPAHARKMAAAMIEAGKDVSYYENIEGGHGGAATNAQAATLKALAYRFLWERLGPAPAAGDEALRVQLAERTAELAQRAGELALINSIQQGMAARLEFQAIVRMVGDKLREVFDSGDINILWWDDKTGLMQALYRYEHNRPLPLPPARPLKPDGPAERILRTRRPVVANSREEQTRAGFVPAPGTDWAHSIVAVPIIGSDRVLGILGMQDHEREHAFGSHAIRLLETVAASMGLALENARLFDEMQATLERQTAMSEVLQVISSSMENAQPVFDKILDSCQRLFSGSQMGISLIGSDGLVHLGAHRGSAREALEKYYPRPIDPIPVAVSQEALAVLHIPDVLAEPHLPRFMRELAETVGTYAIMIAPLIWEGHNIGSIHVTRQPPGPFDPKEIKLLKTFADQAVIAIQNARMFAETKEARAAAEAANEAKSAFLATMSHEIRTPMNAVIGMSGLLLDTALDAEQQDYVSTIRDSGDALLTIINDILDYSKIEAGRMDIEAHPFDLRDCVESALDLVSTRATEKDLDTAYVFEGEVPAAVSGDLPRLRQILLNLLSNAVKFTEAGEVVVTVGADARPGGRVALTFAVRDTGIGLSPQGMGRLFQSFSQADSSTTRKYGGTGLGLAISKRLAEMMGGRMWAESGGLGTGSTFHFSIEVPVAPLPPSRHRDFLGVQPELQGRRVLVVDDNATNRRVLAAQVDKWGMAARATESPLEALHWIEQAEPFDLAVLDMHMPGMDGIALARRVRATRPTLPLVLFSSLGRRDAGEAESLFDAYLGKPIRQSHLFDTLIGLLAPESAARPTDGGALKPQIDPSMAARHPLRILLAEDNAVNQKLALRLLQQMGYRADLAANGIEAVESVQRQAYDVVLMDVQMPELDGLDATRQICELLPGTQRPRIVAMTANAMQGDREMCMAAGMDDYLAKPIRVDRLVEALNSVPPRKDRTT</sequence>
<keyword evidence="8" id="KW-0720">Serine protease</keyword>
<dbReference type="SUPFAM" id="SSF47384">
    <property type="entry name" value="Homodimeric domain of signal transducing histidine kinase"/>
    <property type="match status" value="1"/>
</dbReference>
<proteinExistence type="predicted"/>
<dbReference type="Pfam" id="PF13185">
    <property type="entry name" value="GAF_2"/>
    <property type="match status" value="1"/>
</dbReference>
<dbReference type="InterPro" id="IPR036890">
    <property type="entry name" value="HATPase_C_sf"/>
</dbReference>
<feature type="domain" description="Response regulatory" evidence="12">
    <location>
        <begin position="1451"/>
        <end position="1568"/>
    </location>
</feature>
<evidence type="ECO:0000313" key="14">
    <source>
        <dbReference type="Proteomes" id="UP001169027"/>
    </source>
</evidence>
<evidence type="ECO:0000259" key="11">
    <source>
        <dbReference type="PROSITE" id="PS50109"/>
    </source>
</evidence>
<keyword evidence="14" id="KW-1185">Reference proteome</keyword>
<comment type="catalytic activity">
    <reaction evidence="1">
        <text>ATP + protein L-histidine = ADP + protein N-phospho-L-histidine.</text>
        <dbReference type="EC" id="2.7.13.3"/>
    </reaction>
</comment>
<organism evidence="13 14">
    <name type="scientific">Variovorax ginsengisoli</name>
    <dbReference type="NCBI Taxonomy" id="363844"/>
    <lineage>
        <taxon>Bacteria</taxon>
        <taxon>Pseudomonadati</taxon>
        <taxon>Pseudomonadota</taxon>
        <taxon>Betaproteobacteria</taxon>
        <taxon>Burkholderiales</taxon>
        <taxon>Comamonadaceae</taxon>
        <taxon>Variovorax</taxon>
    </lineage>
</organism>
<dbReference type="EMBL" id="JAUKVY010000035">
    <property type="protein sequence ID" value="MDO1537127.1"/>
    <property type="molecule type" value="Genomic_DNA"/>
</dbReference>
<dbReference type="PANTHER" id="PTHR45339:SF1">
    <property type="entry name" value="HYBRID SIGNAL TRANSDUCTION HISTIDINE KINASE J"/>
    <property type="match status" value="1"/>
</dbReference>
<keyword evidence="5" id="KW-0808">Transferase</keyword>
<dbReference type="PROSITE" id="PS50109">
    <property type="entry name" value="HIS_KIN"/>
    <property type="match status" value="1"/>
</dbReference>
<dbReference type="Pfam" id="PF01590">
    <property type="entry name" value="GAF"/>
    <property type="match status" value="1"/>
</dbReference>
<evidence type="ECO:0000256" key="10">
    <source>
        <dbReference type="PROSITE-ProRule" id="PRU00169"/>
    </source>
</evidence>
<dbReference type="SUPFAM" id="SSF52172">
    <property type="entry name" value="CheY-like"/>
    <property type="match status" value="2"/>
</dbReference>
<keyword evidence="6" id="KW-0418">Kinase</keyword>
<dbReference type="Pfam" id="PF02518">
    <property type="entry name" value="HATPase_c"/>
    <property type="match status" value="1"/>
</dbReference>
<dbReference type="InterPro" id="IPR001789">
    <property type="entry name" value="Sig_transdc_resp-reg_receiver"/>
</dbReference>
<dbReference type="Pfam" id="PF00072">
    <property type="entry name" value="Response_reg"/>
    <property type="match status" value="2"/>
</dbReference>
<dbReference type="Gene3D" id="3.30.450.40">
    <property type="match status" value="2"/>
</dbReference>
<keyword evidence="3 10" id="KW-0597">Phosphoprotein</keyword>
<dbReference type="InterPro" id="IPR029016">
    <property type="entry name" value="GAF-like_dom_sf"/>
</dbReference>
<feature type="modified residue" description="4-aspartylphosphate" evidence="10">
    <location>
        <position position="1500"/>
    </location>
</feature>
<dbReference type="Gene3D" id="3.30.565.10">
    <property type="entry name" value="Histidine kinase-like ATPase, C-terminal domain"/>
    <property type="match status" value="1"/>
</dbReference>
<keyword evidence="4" id="KW-0645">Protease</keyword>
<dbReference type="PRINTS" id="PR00862">
    <property type="entry name" value="PROLIGOPTASE"/>
</dbReference>
<dbReference type="SMART" id="SM00448">
    <property type="entry name" value="REC"/>
    <property type="match status" value="2"/>
</dbReference>
<evidence type="ECO:0000256" key="1">
    <source>
        <dbReference type="ARBA" id="ARBA00000085"/>
    </source>
</evidence>
<evidence type="ECO:0000256" key="6">
    <source>
        <dbReference type="ARBA" id="ARBA00022777"/>
    </source>
</evidence>
<dbReference type="CDD" id="cd16922">
    <property type="entry name" value="HATPase_EvgS-ArcB-TorS-like"/>
    <property type="match status" value="1"/>
</dbReference>
<feature type="domain" description="Response regulatory" evidence="12">
    <location>
        <begin position="1309"/>
        <end position="1422"/>
    </location>
</feature>
<dbReference type="SMART" id="SM00065">
    <property type="entry name" value="GAF"/>
    <property type="match status" value="2"/>
</dbReference>
<dbReference type="Gene3D" id="3.40.50.2300">
    <property type="match status" value="2"/>
</dbReference>
<dbReference type="SUPFAM" id="SSF50993">
    <property type="entry name" value="Peptidase/esterase 'gauge' domain"/>
    <property type="match status" value="1"/>
</dbReference>
<dbReference type="Gene3D" id="1.10.287.130">
    <property type="match status" value="1"/>
</dbReference>
<name>A0ABT8SGL6_9BURK</name>
<evidence type="ECO:0000256" key="4">
    <source>
        <dbReference type="ARBA" id="ARBA00022670"/>
    </source>
</evidence>
<keyword evidence="9" id="KW-0902">Two-component regulatory system</keyword>
<dbReference type="PANTHER" id="PTHR45339">
    <property type="entry name" value="HYBRID SIGNAL TRANSDUCTION HISTIDINE KINASE J"/>
    <property type="match status" value="1"/>
</dbReference>
<dbReference type="SUPFAM" id="SSF55781">
    <property type="entry name" value="GAF domain-like"/>
    <property type="match status" value="2"/>
</dbReference>
<evidence type="ECO:0000313" key="13">
    <source>
        <dbReference type="EMBL" id="MDO1537127.1"/>
    </source>
</evidence>
<dbReference type="EC" id="2.7.13.3" evidence="2"/>
<dbReference type="SUPFAM" id="SSF53474">
    <property type="entry name" value="alpha/beta-Hydrolases"/>
    <property type="match status" value="1"/>
</dbReference>
<evidence type="ECO:0000256" key="2">
    <source>
        <dbReference type="ARBA" id="ARBA00012438"/>
    </source>
</evidence>
<dbReference type="Pfam" id="PF02897">
    <property type="entry name" value="Peptidase_S9_N"/>
    <property type="match status" value="1"/>
</dbReference>
<dbReference type="Proteomes" id="UP001169027">
    <property type="component" value="Unassembled WGS sequence"/>
</dbReference>
<evidence type="ECO:0000256" key="9">
    <source>
        <dbReference type="ARBA" id="ARBA00023012"/>
    </source>
</evidence>
<feature type="domain" description="Histidine kinase" evidence="11">
    <location>
        <begin position="1065"/>
        <end position="1287"/>
    </location>
</feature>
<dbReference type="SMART" id="SM00387">
    <property type="entry name" value="HATPase_c"/>
    <property type="match status" value="1"/>
</dbReference>
<dbReference type="CDD" id="cd17546">
    <property type="entry name" value="REC_hyHK_CKI1_RcsC-like"/>
    <property type="match status" value="2"/>
</dbReference>
<dbReference type="Pfam" id="PF00512">
    <property type="entry name" value="HisKA"/>
    <property type="match status" value="1"/>
</dbReference>
<dbReference type="SUPFAM" id="SSF55874">
    <property type="entry name" value="ATPase domain of HSP90 chaperone/DNA topoisomerase II/histidine kinase"/>
    <property type="match status" value="1"/>
</dbReference>
<dbReference type="InterPro" id="IPR011006">
    <property type="entry name" value="CheY-like_superfamily"/>
</dbReference>
<evidence type="ECO:0000259" key="12">
    <source>
        <dbReference type="PROSITE" id="PS50110"/>
    </source>
</evidence>
<feature type="modified residue" description="4-aspartylphosphate" evidence="10">
    <location>
        <position position="1359"/>
    </location>
</feature>
<dbReference type="PROSITE" id="PS50110">
    <property type="entry name" value="RESPONSE_REGULATORY"/>
    <property type="match status" value="2"/>
</dbReference>
<accession>A0ABT8SGL6</accession>
<gene>
    <name evidence="13" type="ORF">Q2T77_33160</name>
</gene>
<dbReference type="InterPro" id="IPR003661">
    <property type="entry name" value="HisK_dim/P_dom"/>
</dbReference>
<dbReference type="Gene3D" id="3.40.50.1820">
    <property type="entry name" value="alpha/beta hydrolase"/>
    <property type="match status" value="1"/>
</dbReference>